<name>A0ABT4ANQ9_9BACT</name>
<feature type="chain" id="PRO_5047057433" description="Lipoprotein" evidence="2">
    <location>
        <begin position="19"/>
        <end position="428"/>
    </location>
</feature>
<feature type="region of interest" description="Disordered" evidence="1">
    <location>
        <begin position="20"/>
        <end position="58"/>
    </location>
</feature>
<proteinExistence type="predicted"/>
<reference evidence="3 4" key="1">
    <citation type="submission" date="2022-11" db="EMBL/GenBank/DDBJ databases">
        <title>Minimal conservation of predation-associated metabolite biosynthetic gene clusters underscores biosynthetic potential of Myxococcota including descriptions for ten novel species: Archangium lansinium sp. nov., Myxococcus landrumus sp. nov., Nannocystis bai.</title>
        <authorList>
            <person name="Ahearne A."/>
            <person name="Stevens C."/>
            <person name="Phillips K."/>
        </authorList>
    </citation>
    <scope>NUCLEOTIDE SEQUENCE [LARGE SCALE GENOMIC DNA]</scope>
    <source>
        <strain evidence="3 4">MIWBW</strain>
    </source>
</reference>
<organism evidence="3 4">
    <name type="scientific">Archangium lansingense</name>
    <dbReference type="NCBI Taxonomy" id="2995310"/>
    <lineage>
        <taxon>Bacteria</taxon>
        <taxon>Pseudomonadati</taxon>
        <taxon>Myxococcota</taxon>
        <taxon>Myxococcia</taxon>
        <taxon>Myxococcales</taxon>
        <taxon>Cystobacterineae</taxon>
        <taxon>Archangiaceae</taxon>
        <taxon>Archangium</taxon>
    </lineage>
</organism>
<feature type="signal peptide" evidence="2">
    <location>
        <begin position="1"/>
        <end position="18"/>
    </location>
</feature>
<keyword evidence="2" id="KW-0732">Signal</keyword>
<evidence type="ECO:0000256" key="1">
    <source>
        <dbReference type="SAM" id="MobiDB-lite"/>
    </source>
</evidence>
<keyword evidence="4" id="KW-1185">Reference proteome</keyword>
<dbReference type="EMBL" id="JAPNKA010000001">
    <property type="protein sequence ID" value="MCY1083330.1"/>
    <property type="molecule type" value="Genomic_DNA"/>
</dbReference>
<dbReference type="PROSITE" id="PS51257">
    <property type="entry name" value="PROKAR_LIPOPROTEIN"/>
    <property type="match status" value="1"/>
</dbReference>
<sequence>MRLRTTLLLGLLTGCATTASSTKTEAPAGAPAETAQSQPAASTEASSASSGTPAGKPDLKALVSRELTPLSKQQVSAPDGSFTGEVEATGAPTFQEQQGVLVMSVPLGTRSPMSCFVYSQPLDAGDALYRLVQMAGQRTDIQLVRTTDVRLIGDSPAVFAEVQYLVDMPQGKAAGQAKMMVHTSDQVPLVCSHDELGYMESFKRIASGLAGSLKSAAEKPAAPRYFEFSLIRVQGHPVGFEKRVMRDAAGGSRLTEVEASFFLPRTAKELMVMDTLSTELSDKDGKLVARDYARATNGELDIQMSLEQVKGREYHYEGKHSGKDVNGNFTAPADLATETSTARLVRERFLSGKDKELTLHVYSPSANPAAPVQQVYRQTAAGSRELAVEMGETKGTLTVDAQGMQEKLVMPLGKMEMVQERISVSGAL</sequence>
<evidence type="ECO:0000313" key="4">
    <source>
        <dbReference type="Proteomes" id="UP001207654"/>
    </source>
</evidence>
<evidence type="ECO:0000313" key="3">
    <source>
        <dbReference type="EMBL" id="MCY1083330.1"/>
    </source>
</evidence>
<comment type="caution">
    <text evidence="3">The sequence shown here is derived from an EMBL/GenBank/DDBJ whole genome shotgun (WGS) entry which is preliminary data.</text>
</comment>
<dbReference type="Proteomes" id="UP001207654">
    <property type="component" value="Unassembled WGS sequence"/>
</dbReference>
<protein>
    <recommendedName>
        <fullName evidence="5">Lipoprotein</fullName>
    </recommendedName>
</protein>
<accession>A0ABT4ANQ9</accession>
<feature type="compositionally biased region" description="Low complexity" evidence="1">
    <location>
        <begin position="20"/>
        <end position="55"/>
    </location>
</feature>
<dbReference type="RefSeq" id="WP_267541864.1">
    <property type="nucleotide sequence ID" value="NZ_JAPNKA010000001.1"/>
</dbReference>
<gene>
    <name evidence="3" type="ORF">OV287_53735</name>
</gene>
<evidence type="ECO:0000256" key="2">
    <source>
        <dbReference type="SAM" id="SignalP"/>
    </source>
</evidence>
<evidence type="ECO:0008006" key="5">
    <source>
        <dbReference type="Google" id="ProtNLM"/>
    </source>
</evidence>